<organism evidence="1 2">
    <name type="scientific">Yersinia aldovae</name>
    <dbReference type="NCBI Taxonomy" id="29483"/>
    <lineage>
        <taxon>Bacteria</taxon>
        <taxon>Pseudomonadati</taxon>
        <taxon>Pseudomonadota</taxon>
        <taxon>Gammaproteobacteria</taxon>
        <taxon>Enterobacterales</taxon>
        <taxon>Yersiniaceae</taxon>
        <taxon>Yersinia</taxon>
    </lineage>
</organism>
<sequence length="36" mass="4396">MESETYVYQVTTGVQVMFLQTRHQNFRFHYVKNLAE</sequence>
<gene>
    <name evidence="1" type="ORF">ERS137966_01476</name>
</gene>
<reference evidence="1 2" key="1">
    <citation type="submission" date="2015-03" db="EMBL/GenBank/DDBJ databases">
        <authorList>
            <consortium name="Pathogen Informatics"/>
            <person name="Murphy D."/>
        </authorList>
    </citation>
    <scope>NUCLEOTIDE SEQUENCE [LARGE SCALE GENOMIC DNA]</scope>
    <source>
        <strain evidence="1 2">IP08791</strain>
    </source>
</reference>
<keyword evidence="2" id="KW-1185">Reference proteome</keyword>
<dbReference type="Proteomes" id="UP000038647">
    <property type="component" value="Unassembled WGS sequence"/>
</dbReference>
<protein>
    <submittedName>
        <fullName evidence="1">Uncharacterized protein</fullName>
    </submittedName>
</protein>
<comment type="caution">
    <text evidence="1">The sequence shown here is derived from an EMBL/GenBank/DDBJ whole genome shotgun (WGS) entry which is preliminary data.</text>
</comment>
<dbReference type="EMBL" id="CQEH01000005">
    <property type="protein sequence ID" value="CNK85751.1"/>
    <property type="molecule type" value="Genomic_DNA"/>
</dbReference>
<accession>A0ABP1YQV3</accession>
<name>A0ABP1YQV3_YERAL</name>
<proteinExistence type="predicted"/>
<evidence type="ECO:0000313" key="1">
    <source>
        <dbReference type="EMBL" id="CNK85751.1"/>
    </source>
</evidence>
<evidence type="ECO:0000313" key="2">
    <source>
        <dbReference type="Proteomes" id="UP000038647"/>
    </source>
</evidence>